<dbReference type="InterPro" id="IPR013783">
    <property type="entry name" value="Ig-like_fold"/>
</dbReference>
<dbReference type="InterPro" id="IPR026444">
    <property type="entry name" value="Secre_tail"/>
</dbReference>
<reference evidence="2" key="1">
    <citation type="submission" date="2018-05" db="EMBL/GenBank/DDBJ databases">
        <authorList>
            <person name="Lanie J.A."/>
            <person name="Ng W.-L."/>
            <person name="Kazmierczak K.M."/>
            <person name="Andrzejewski T.M."/>
            <person name="Davidsen T.M."/>
            <person name="Wayne K.J."/>
            <person name="Tettelin H."/>
            <person name="Glass J.I."/>
            <person name="Rusch D."/>
            <person name="Podicherti R."/>
            <person name="Tsui H.-C.T."/>
            <person name="Winkler M.E."/>
        </authorList>
    </citation>
    <scope>NUCLEOTIDE SEQUENCE</scope>
</reference>
<dbReference type="NCBIfam" id="TIGR04183">
    <property type="entry name" value="Por_Secre_tail"/>
    <property type="match status" value="1"/>
</dbReference>
<sequence length="647" mass="71534">VLFEWEQIPEADHYQIQITEDSDFSNPIVNTDDNTLAYIEKDALDWNSTYYWRTRPIYTSGVSGSWTDSFSFTTGSSLSSTTATFIDESQSQSGVTVFGAFFNYFSAAVDQTGKEIWNSGDNDFVYYSTSDVGDVFGCYLLPGAENNLPGIEISFRGEIIWEEPNDEFLHHDIIRLPNGNYLGIVETSSLGPIPIGGWTASFQGLGFQADGVTVEFPWVGDKLVEWDKDTKDVVWSWNVFDHFNMSDYDQFGGTWTEAYLSLHYDWTHVNAVIFDEDESDIYISTRHLSRITKIDYPSGEVLWNLGHQMTSGDVNMGTDLGFSFQHSLQKLENGNILTFDNGNLAPEFRGTDEPVSRAIEISVDGSDASLVWSYELPADLFGFASGNTQKLENGNVLITTVGGGGRSLEVNPGGSLVWEGLYNLSLPDGAVYRAHRIPGLFPAAYSVMIDNFVESGDDVGIYVPIGSSDISYTLNNEGGYPLVLSCHISDNEGWFGSQTTELTLEPNATETISFTGNVSAVNGGNPIILTVVPIHHPERSKTISVDGFTSPLAIDEDLIPNSFRLDEPYPNPFNPATIIQYSIYNEQNILLQVFNISGQLVETLVNGTASAGQHSILWSSGQISTGIYFIKMSTDLHCQTRKVLYLK</sequence>
<proteinExistence type="predicted"/>
<dbReference type="PANTHER" id="PTHR35340:SF5">
    <property type="entry name" value="ASST-DOMAIN-CONTAINING PROTEIN"/>
    <property type="match status" value="1"/>
</dbReference>
<evidence type="ECO:0000313" key="2">
    <source>
        <dbReference type="EMBL" id="SVA02176.1"/>
    </source>
</evidence>
<dbReference type="GO" id="GO:0004062">
    <property type="term" value="F:aryl sulfotransferase activity"/>
    <property type="evidence" value="ECO:0007669"/>
    <property type="project" value="InterPro"/>
</dbReference>
<gene>
    <name evidence="2" type="ORF">METZ01_LOCUS55030</name>
</gene>
<evidence type="ECO:0000259" key="1">
    <source>
        <dbReference type="PROSITE" id="PS50853"/>
    </source>
</evidence>
<dbReference type="PANTHER" id="PTHR35340">
    <property type="entry name" value="PQQ ENZYME REPEAT PROTEIN-RELATED"/>
    <property type="match status" value="1"/>
</dbReference>
<dbReference type="InterPro" id="IPR010262">
    <property type="entry name" value="Arylsulfotransferase_bact"/>
</dbReference>
<dbReference type="AlphaFoldDB" id="A0A381SDV4"/>
<feature type="domain" description="Fibronectin type-III" evidence="1">
    <location>
        <begin position="1"/>
        <end position="77"/>
    </location>
</feature>
<feature type="non-terminal residue" evidence="2">
    <location>
        <position position="1"/>
    </location>
</feature>
<dbReference type="Gene3D" id="2.60.40.4070">
    <property type="match status" value="1"/>
</dbReference>
<protein>
    <recommendedName>
        <fullName evidence="1">Fibronectin type-III domain-containing protein</fullName>
    </recommendedName>
</protein>
<accession>A0A381SDV4</accession>
<dbReference type="Pfam" id="PF18962">
    <property type="entry name" value="Por_Secre_tail"/>
    <property type="match status" value="1"/>
</dbReference>
<dbReference type="InterPro" id="IPR003961">
    <property type="entry name" value="FN3_dom"/>
</dbReference>
<dbReference type="Gene3D" id="2.60.40.10">
    <property type="entry name" value="Immunoglobulins"/>
    <property type="match status" value="1"/>
</dbReference>
<dbReference type="EMBL" id="UINC01002978">
    <property type="protein sequence ID" value="SVA02176.1"/>
    <property type="molecule type" value="Genomic_DNA"/>
</dbReference>
<dbReference type="Pfam" id="PF05935">
    <property type="entry name" value="Arylsulfotrans"/>
    <property type="match status" value="1"/>
</dbReference>
<dbReference type="PROSITE" id="PS50853">
    <property type="entry name" value="FN3"/>
    <property type="match status" value="1"/>
</dbReference>
<name>A0A381SDV4_9ZZZZ</name>
<organism evidence="2">
    <name type="scientific">marine metagenome</name>
    <dbReference type="NCBI Taxonomy" id="408172"/>
    <lineage>
        <taxon>unclassified sequences</taxon>
        <taxon>metagenomes</taxon>
        <taxon>ecological metagenomes</taxon>
    </lineage>
</organism>
<dbReference type="InterPro" id="IPR053143">
    <property type="entry name" value="Arylsulfate_ST"/>
</dbReference>